<dbReference type="AlphaFoldDB" id="A0A2I5HC98"/>
<organism evidence="1 2">
    <name type="scientific">Salmonella diarizonae</name>
    <dbReference type="NCBI Taxonomy" id="59204"/>
    <lineage>
        <taxon>Bacteria</taxon>
        <taxon>Pseudomonadati</taxon>
        <taxon>Pseudomonadota</taxon>
        <taxon>Gammaproteobacteria</taxon>
        <taxon>Enterobacterales</taxon>
        <taxon>Enterobacteriaceae</taxon>
        <taxon>Salmonella</taxon>
    </lineage>
</organism>
<dbReference type="RefSeq" id="WP_100212279.1">
    <property type="nucleotide sequence ID" value="NZ_CP023345.1"/>
</dbReference>
<dbReference type="Proteomes" id="UP000230639">
    <property type="component" value="Chromosome"/>
</dbReference>
<dbReference type="InterPro" id="IPR021316">
    <property type="entry name" value="DUF2913"/>
</dbReference>
<evidence type="ECO:0000313" key="2">
    <source>
        <dbReference type="Proteomes" id="UP000230639"/>
    </source>
</evidence>
<gene>
    <name evidence="1" type="ORF">CNQ75_00650</name>
</gene>
<dbReference type="EMBL" id="CP023345">
    <property type="protein sequence ID" value="ATW53172.1"/>
    <property type="molecule type" value="Genomic_DNA"/>
</dbReference>
<dbReference type="Pfam" id="PF11140">
    <property type="entry name" value="DUF2913"/>
    <property type="match status" value="1"/>
</dbReference>
<protein>
    <recommendedName>
        <fullName evidence="3">DUF2913 family protein</fullName>
    </recommendedName>
</protein>
<evidence type="ECO:0008006" key="3">
    <source>
        <dbReference type="Google" id="ProtNLM"/>
    </source>
</evidence>
<proteinExistence type="predicted"/>
<accession>A0A2I5HC98</accession>
<sequence length="204" mass="23571">MENGNEILESFSWAALVAIKIAWREGNITSDFSEHVFIMNWLATARKRKLFPQAVSSEIDCLINDGRMKGHNSGLRTKLEYIYSCCQKDISKQAAYFRFTRVMEVLKNEGWKGYILTSAKWKALRRESFGARENFIFMNEADVKVSFNSNGRLIRALELRGSGDIKMAESVFENYYLPVRTEFQDGGRYYFYLFPELESVSGQG</sequence>
<name>A0A2I5HC98_SALDZ</name>
<reference evidence="1 2" key="1">
    <citation type="submission" date="2017-09" db="EMBL/GenBank/DDBJ databases">
        <title>Complete genome of Salmonella enterica subsp. diarizonae isolated from stool of a patient with bacterial enteropathy.</title>
        <authorList>
            <person name="Zhou J."/>
            <person name="Chen Q."/>
            <person name="Guo L."/>
            <person name="Fan J."/>
        </authorList>
    </citation>
    <scope>NUCLEOTIDE SEQUENCE [LARGE SCALE GENOMIC DNA]</scope>
    <source>
        <strain evidence="1 2">HZS154</strain>
    </source>
</reference>
<evidence type="ECO:0000313" key="1">
    <source>
        <dbReference type="EMBL" id="ATW53172.1"/>
    </source>
</evidence>